<dbReference type="AlphaFoldDB" id="A0A9X4MCR4"/>
<keyword evidence="2" id="KW-1185">Reference proteome</keyword>
<proteinExistence type="predicted"/>
<protein>
    <submittedName>
        <fullName evidence="1">Uncharacterized protein</fullName>
    </submittedName>
</protein>
<reference evidence="1" key="1">
    <citation type="submission" date="2019-05" db="EMBL/GenBank/DDBJ databases">
        <title>Whole genome sequencing of Pseudanabaena catenata USMAC16.</title>
        <authorList>
            <person name="Khan Z."/>
            <person name="Omar W.M."/>
            <person name="Convey P."/>
            <person name="Merican F."/>
            <person name="Najimudin N."/>
        </authorList>
    </citation>
    <scope>NUCLEOTIDE SEQUENCE</scope>
    <source>
        <strain evidence="1">USMAC16</strain>
    </source>
</reference>
<gene>
    <name evidence="1" type="ORF">FEV09_20875</name>
</gene>
<evidence type="ECO:0000313" key="1">
    <source>
        <dbReference type="EMBL" id="MDG3496998.1"/>
    </source>
</evidence>
<dbReference type="EMBL" id="VBTY01000260">
    <property type="protein sequence ID" value="MDG3496998.1"/>
    <property type="molecule type" value="Genomic_DNA"/>
</dbReference>
<accession>A0A9X4MCR4</accession>
<organism evidence="1 2">
    <name type="scientific">Pseudanabaena catenata USMAC16</name>
    <dbReference type="NCBI Taxonomy" id="1855837"/>
    <lineage>
        <taxon>Bacteria</taxon>
        <taxon>Bacillati</taxon>
        <taxon>Cyanobacteriota</taxon>
        <taxon>Cyanophyceae</taxon>
        <taxon>Pseudanabaenales</taxon>
        <taxon>Pseudanabaenaceae</taxon>
        <taxon>Pseudanabaena</taxon>
    </lineage>
</organism>
<evidence type="ECO:0000313" key="2">
    <source>
        <dbReference type="Proteomes" id="UP001152872"/>
    </source>
</evidence>
<name>A0A9X4MCR4_9CYAN</name>
<comment type="caution">
    <text evidence="1">The sequence shown here is derived from an EMBL/GenBank/DDBJ whole genome shotgun (WGS) entry which is preliminary data.</text>
</comment>
<sequence>MSHPVIYNYSRSPRIDWRREAPPVNSWGLCPSTATAGTFPTHEIF</sequence>
<dbReference type="RefSeq" id="WP_158467660.1">
    <property type="nucleotide sequence ID" value="NZ_VBTY01000260.1"/>
</dbReference>
<dbReference type="Proteomes" id="UP001152872">
    <property type="component" value="Unassembled WGS sequence"/>
</dbReference>